<comment type="subcellular location">
    <subcellularLocation>
        <location evidence="1">Membrane</location>
        <topology evidence="1">Multi-pass membrane protein</topology>
    </subcellularLocation>
</comment>
<dbReference type="Proteomes" id="UP000008206">
    <property type="component" value="Chromosome"/>
</dbReference>
<proteinExistence type="inferred from homology"/>
<dbReference type="eggNOG" id="COG0628">
    <property type="taxonomic scope" value="Bacteria"/>
</dbReference>
<dbReference type="Pfam" id="PF01594">
    <property type="entry name" value="AI-2E_transport"/>
    <property type="match status" value="1"/>
</dbReference>
<sequence length="349" mass="40172">MNFSRCLGFICFIISIYILWQIQQLLLLIFTAIVFATALNRLIRWLEQHQIKRNYAITLTFTGILILITLFFVLIIPPFLEQFKNLLELSPQIWQQIRHLLITLRDANLGWLPQPPTTLSDLVKQLQPIFEDTQFWKRFFAIFSNSFFAILQLLFILILIFVMLLNPHPYRQGFLRLFPSFYRRRGEEILDKTELALVNWFTGIVISSTFIGVFSAIGLFALHINLVLFNALLAGLLNFIPNIGPTTSVVFPIMLALLDAPWKVGAVLILYFIIQNIESYLLTPTVMAKQVSLLPAVTLMAQLFFAKLFGVLGLLLALPLTVVAKTWIEEVLFKDILDQWHITTPCDVE</sequence>
<evidence type="ECO:0000313" key="8">
    <source>
        <dbReference type="Proteomes" id="UP000008206"/>
    </source>
</evidence>
<protein>
    <recommendedName>
        <fullName evidence="9">Permease</fullName>
    </recommendedName>
</protein>
<dbReference type="HOGENOM" id="CLU_031275_1_1_3"/>
<accession>E0U787</accession>
<dbReference type="AlphaFoldDB" id="E0U787"/>
<keyword evidence="3 6" id="KW-0812">Transmembrane</keyword>
<evidence type="ECO:0008006" key="9">
    <source>
        <dbReference type="Google" id="ProtNLM"/>
    </source>
</evidence>
<dbReference type="STRING" id="497965.Cyan7822_0429"/>
<evidence type="ECO:0000256" key="2">
    <source>
        <dbReference type="ARBA" id="ARBA00009773"/>
    </source>
</evidence>
<feature type="transmembrane region" description="Helical" evidence="6">
    <location>
        <begin position="195"/>
        <end position="214"/>
    </location>
</feature>
<evidence type="ECO:0000313" key="7">
    <source>
        <dbReference type="EMBL" id="ADN12474.1"/>
    </source>
</evidence>
<gene>
    <name evidence="7" type="ordered locus">Cyan7822_0429</name>
</gene>
<feature type="transmembrane region" description="Helical" evidence="6">
    <location>
        <begin position="5"/>
        <end position="20"/>
    </location>
</feature>
<keyword evidence="4 6" id="KW-1133">Transmembrane helix</keyword>
<dbReference type="OrthoDB" id="506451at2"/>
<evidence type="ECO:0000256" key="3">
    <source>
        <dbReference type="ARBA" id="ARBA00022692"/>
    </source>
</evidence>
<dbReference type="GO" id="GO:0016020">
    <property type="term" value="C:membrane"/>
    <property type="evidence" value="ECO:0007669"/>
    <property type="project" value="UniProtKB-SubCell"/>
</dbReference>
<keyword evidence="5 6" id="KW-0472">Membrane</keyword>
<feature type="transmembrane region" description="Helical" evidence="6">
    <location>
        <begin position="294"/>
        <end position="318"/>
    </location>
</feature>
<dbReference type="PANTHER" id="PTHR21716">
    <property type="entry name" value="TRANSMEMBRANE PROTEIN"/>
    <property type="match status" value="1"/>
</dbReference>
<dbReference type="PANTHER" id="PTHR21716:SF62">
    <property type="entry name" value="TRANSPORT PROTEIN YDBI-RELATED"/>
    <property type="match status" value="1"/>
</dbReference>
<keyword evidence="8" id="KW-1185">Reference proteome</keyword>
<feature type="transmembrane region" description="Helical" evidence="6">
    <location>
        <begin position="26"/>
        <end position="43"/>
    </location>
</feature>
<dbReference type="EMBL" id="CP002198">
    <property type="protein sequence ID" value="ADN12474.1"/>
    <property type="molecule type" value="Genomic_DNA"/>
</dbReference>
<dbReference type="KEGG" id="cyj:Cyan7822_0429"/>
<organism evidence="7 8">
    <name type="scientific">Gloeothece verrucosa (strain PCC 7822)</name>
    <name type="common">Cyanothece sp. (strain PCC 7822)</name>
    <dbReference type="NCBI Taxonomy" id="497965"/>
    <lineage>
        <taxon>Bacteria</taxon>
        <taxon>Bacillati</taxon>
        <taxon>Cyanobacteriota</taxon>
        <taxon>Cyanophyceae</taxon>
        <taxon>Oscillatoriophycideae</taxon>
        <taxon>Chroococcales</taxon>
        <taxon>Aphanothecaceae</taxon>
        <taxon>Gloeothece</taxon>
        <taxon>Gloeothece verrucosa</taxon>
    </lineage>
</organism>
<evidence type="ECO:0000256" key="1">
    <source>
        <dbReference type="ARBA" id="ARBA00004141"/>
    </source>
</evidence>
<dbReference type="InterPro" id="IPR002549">
    <property type="entry name" value="AI-2E-like"/>
</dbReference>
<evidence type="ECO:0000256" key="4">
    <source>
        <dbReference type="ARBA" id="ARBA00022989"/>
    </source>
</evidence>
<reference evidence="8" key="1">
    <citation type="journal article" date="2011" name="MBio">
        <title>Novel metabolic attributes of the genus Cyanothece, comprising a group of unicellular nitrogen-fixing Cyanobacteria.</title>
        <authorList>
            <person name="Bandyopadhyay A."/>
            <person name="Elvitigala T."/>
            <person name="Welsh E."/>
            <person name="Stockel J."/>
            <person name="Liberton M."/>
            <person name="Min H."/>
            <person name="Sherman L.A."/>
            <person name="Pakrasi H.B."/>
        </authorList>
    </citation>
    <scope>NUCLEOTIDE SEQUENCE [LARGE SCALE GENOMIC DNA]</scope>
    <source>
        <strain evidence="8">PCC 7822</strain>
    </source>
</reference>
<evidence type="ECO:0000256" key="6">
    <source>
        <dbReference type="SAM" id="Phobius"/>
    </source>
</evidence>
<feature type="transmembrane region" description="Helical" evidence="6">
    <location>
        <begin position="55"/>
        <end position="80"/>
    </location>
</feature>
<dbReference type="RefSeq" id="WP_013320584.1">
    <property type="nucleotide sequence ID" value="NC_014501.1"/>
</dbReference>
<feature type="transmembrane region" description="Helical" evidence="6">
    <location>
        <begin position="139"/>
        <end position="165"/>
    </location>
</feature>
<name>E0U787_GLOV7</name>
<evidence type="ECO:0000256" key="5">
    <source>
        <dbReference type="ARBA" id="ARBA00023136"/>
    </source>
</evidence>
<dbReference type="GO" id="GO:0055085">
    <property type="term" value="P:transmembrane transport"/>
    <property type="evidence" value="ECO:0007669"/>
    <property type="project" value="TreeGrafter"/>
</dbReference>
<comment type="similarity">
    <text evidence="2">Belongs to the autoinducer-2 exporter (AI-2E) (TC 2.A.86) family.</text>
</comment>